<dbReference type="OrthoDB" id="204058at2759"/>
<dbReference type="EC" id="2.7.1.3" evidence="10"/>
<dbReference type="Proteomes" id="UP001152320">
    <property type="component" value="Chromosome 22"/>
</dbReference>
<evidence type="ECO:0000259" key="13">
    <source>
        <dbReference type="Pfam" id="PF00294"/>
    </source>
</evidence>
<organism evidence="14 15">
    <name type="scientific">Holothuria leucospilota</name>
    <name type="common">Black long sea cucumber</name>
    <name type="synonym">Mertensiothuria leucospilota</name>
    <dbReference type="NCBI Taxonomy" id="206669"/>
    <lineage>
        <taxon>Eukaryota</taxon>
        <taxon>Metazoa</taxon>
        <taxon>Echinodermata</taxon>
        <taxon>Eleutherozoa</taxon>
        <taxon>Echinozoa</taxon>
        <taxon>Holothuroidea</taxon>
        <taxon>Aspidochirotacea</taxon>
        <taxon>Aspidochirotida</taxon>
        <taxon>Holothuriidae</taxon>
        <taxon>Holothuria</taxon>
    </lineage>
</organism>
<keyword evidence="5" id="KW-0418">Kinase</keyword>
<evidence type="ECO:0000256" key="8">
    <source>
        <dbReference type="ARBA" id="ARBA00037915"/>
    </source>
</evidence>
<evidence type="ECO:0000256" key="2">
    <source>
        <dbReference type="ARBA" id="ARBA00011738"/>
    </source>
</evidence>
<dbReference type="InterPro" id="IPR011611">
    <property type="entry name" value="PfkB_dom"/>
</dbReference>
<feature type="domain" description="Carbohydrate kinase PfkB" evidence="13">
    <location>
        <begin position="18"/>
        <end position="305"/>
    </location>
</feature>
<keyword evidence="4" id="KW-0547">Nucleotide-binding</keyword>
<name>A0A9Q0YLP1_HOLLE</name>
<comment type="function">
    <text evidence="9">Catalyzes the phosphorylation of the ketose sugar fructose to fructose-1-phosphate.</text>
</comment>
<evidence type="ECO:0000256" key="1">
    <source>
        <dbReference type="ARBA" id="ARBA00010688"/>
    </source>
</evidence>
<dbReference type="SUPFAM" id="SSF53613">
    <property type="entry name" value="Ribokinase-like"/>
    <property type="match status" value="1"/>
</dbReference>
<evidence type="ECO:0000256" key="10">
    <source>
        <dbReference type="ARBA" id="ARBA00066426"/>
    </source>
</evidence>
<comment type="similarity">
    <text evidence="1">Belongs to the carbohydrate kinase PfkB family.</text>
</comment>
<dbReference type="Pfam" id="PF00294">
    <property type="entry name" value="PfkB"/>
    <property type="match status" value="1"/>
</dbReference>
<protein>
    <recommendedName>
        <fullName evidence="11">Ketohexokinase</fullName>
        <ecNumber evidence="10">2.7.1.3</ecNumber>
    </recommendedName>
    <alternativeName>
        <fullName evidence="12">Hepatic fructokinase</fullName>
    </alternativeName>
</protein>
<evidence type="ECO:0000313" key="15">
    <source>
        <dbReference type="Proteomes" id="UP001152320"/>
    </source>
</evidence>
<proteinExistence type="inferred from homology"/>
<keyword evidence="3" id="KW-0808">Transferase</keyword>
<dbReference type="FunFam" id="3.40.1190.20:FF:000018">
    <property type="entry name" value="Ketohexokinase"/>
    <property type="match status" value="1"/>
</dbReference>
<keyword evidence="6" id="KW-0067">ATP-binding</keyword>
<evidence type="ECO:0000313" key="14">
    <source>
        <dbReference type="EMBL" id="KAJ8021151.1"/>
    </source>
</evidence>
<dbReference type="PANTHER" id="PTHR42774">
    <property type="entry name" value="PHOSPHOTRANSFERASE SYSTEM TRANSPORT PROTEIN"/>
    <property type="match status" value="1"/>
</dbReference>
<evidence type="ECO:0000256" key="7">
    <source>
        <dbReference type="ARBA" id="ARBA00023277"/>
    </source>
</evidence>
<evidence type="ECO:0000256" key="4">
    <source>
        <dbReference type="ARBA" id="ARBA00022741"/>
    </source>
</evidence>
<sequence length="314" mass="34839">MASQPVDGQSCSSVEQGILIVGLACLDIVNVASRFPEEDQDMRVDSQRWCRGGNAGNSSVILAQLGVSVEYFGTLARVPVTDIVTQDLARYGVLHNKCVYHTNCFTPTSIVIVNEASGSRTILHGNRSLPELTSEDFDKLDLSCYKWIHFEGRNITEVIKMVEKIRTYNKSCRRDEVITVSVEVEKPRNEYQKLFALGDVVFVSKDYARYHGYKTAVEALHGFSGLIKERAQLICAWGEEGAWGMDEDHHIHHSSAFPPDKLLETLAAGDTFNAAVIFCLWKGKSLQDTLSFSCRLAGFKCGIQGLDISGFKTS</sequence>
<evidence type="ECO:0000256" key="5">
    <source>
        <dbReference type="ARBA" id="ARBA00022777"/>
    </source>
</evidence>
<evidence type="ECO:0000256" key="12">
    <source>
        <dbReference type="ARBA" id="ARBA00079845"/>
    </source>
</evidence>
<comment type="subunit">
    <text evidence="2">Homodimer.</text>
</comment>
<dbReference type="InterPro" id="IPR034093">
    <property type="entry name" value="KHK"/>
</dbReference>
<dbReference type="EMBL" id="JAIZAY010000022">
    <property type="protein sequence ID" value="KAJ8021151.1"/>
    <property type="molecule type" value="Genomic_DNA"/>
</dbReference>
<evidence type="ECO:0000256" key="11">
    <source>
        <dbReference type="ARBA" id="ARBA00070614"/>
    </source>
</evidence>
<dbReference type="PANTHER" id="PTHR42774:SF3">
    <property type="entry name" value="KETOHEXOKINASE"/>
    <property type="match status" value="1"/>
</dbReference>
<evidence type="ECO:0000256" key="9">
    <source>
        <dbReference type="ARBA" id="ARBA00057271"/>
    </source>
</evidence>
<dbReference type="GO" id="GO:0005524">
    <property type="term" value="F:ATP binding"/>
    <property type="evidence" value="ECO:0007669"/>
    <property type="project" value="UniProtKB-KW"/>
</dbReference>
<dbReference type="GO" id="GO:0004454">
    <property type="term" value="F:ketohexokinase activity"/>
    <property type="evidence" value="ECO:0007669"/>
    <property type="project" value="UniProtKB-EC"/>
</dbReference>
<keyword evidence="15" id="KW-1185">Reference proteome</keyword>
<evidence type="ECO:0000256" key="3">
    <source>
        <dbReference type="ARBA" id="ARBA00022679"/>
    </source>
</evidence>
<reference evidence="14" key="1">
    <citation type="submission" date="2021-10" db="EMBL/GenBank/DDBJ databases">
        <title>Tropical sea cucumber genome reveals ecological adaptation and Cuvierian tubules defense mechanism.</title>
        <authorList>
            <person name="Chen T."/>
        </authorList>
    </citation>
    <scope>NUCLEOTIDE SEQUENCE</scope>
    <source>
        <strain evidence="14">Nanhai2018</strain>
        <tissue evidence="14">Muscle</tissue>
    </source>
</reference>
<comment type="pathway">
    <text evidence="8">Carbohydrate metabolism; fructose metabolism.</text>
</comment>
<gene>
    <name evidence="14" type="ORF">HOLleu_40940</name>
</gene>
<keyword evidence="7" id="KW-0119">Carbohydrate metabolism</keyword>
<evidence type="ECO:0000256" key="6">
    <source>
        <dbReference type="ARBA" id="ARBA00022840"/>
    </source>
</evidence>
<accession>A0A9Q0YLP1</accession>
<dbReference type="GO" id="GO:0006000">
    <property type="term" value="P:fructose metabolic process"/>
    <property type="evidence" value="ECO:0007669"/>
    <property type="project" value="InterPro"/>
</dbReference>
<dbReference type="InterPro" id="IPR029056">
    <property type="entry name" value="Ribokinase-like"/>
</dbReference>
<dbReference type="Gene3D" id="3.40.1190.20">
    <property type="match status" value="1"/>
</dbReference>
<dbReference type="AlphaFoldDB" id="A0A9Q0YLP1"/>
<comment type="caution">
    <text evidence="14">The sequence shown here is derived from an EMBL/GenBank/DDBJ whole genome shotgun (WGS) entry which is preliminary data.</text>
</comment>
<dbReference type="InterPro" id="IPR052562">
    <property type="entry name" value="Ketohexokinase-related"/>
</dbReference>
<dbReference type="CDD" id="cd01939">
    <property type="entry name" value="Ketohexokinase"/>
    <property type="match status" value="1"/>
</dbReference>